<keyword evidence="3" id="KW-0378">Hydrolase</keyword>
<dbReference type="InterPro" id="IPR000668">
    <property type="entry name" value="Peptidase_C1A_C"/>
</dbReference>
<evidence type="ECO:0000256" key="1">
    <source>
        <dbReference type="ARBA" id="ARBA00008455"/>
    </source>
</evidence>
<dbReference type="Gene3D" id="3.90.70.10">
    <property type="entry name" value="Cysteine proteinases"/>
    <property type="match status" value="1"/>
</dbReference>
<dbReference type="PANTHER" id="PTHR12411">
    <property type="entry name" value="CYSTEINE PROTEASE FAMILY C1-RELATED"/>
    <property type="match status" value="1"/>
</dbReference>
<dbReference type="SMART" id="SM00645">
    <property type="entry name" value="Pept_C1"/>
    <property type="match status" value="1"/>
</dbReference>
<reference evidence="3 5" key="1">
    <citation type="submission" date="2019-03" db="EMBL/GenBank/DDBJ databases">
        <title>Single cell metagenomics reveals metabolic interactions within the superorganism composed of flagellate Streblomastix strix and complex community of Bacteroidetes bacteria on its surface.</title>
        <authorList>
            <person name="Treitli S.C."/>
            <person name="Kolisko M."/>
            <person name="Husnik F."/>
            <person name="Keeling P."/>
            <person name="Hampl V."/>
        </authorList>
    </citation>
    <scope>NUCLEOTIDE SEQUENCE [LARGE SCALE GENOMIC DNA]</scope>
    <source>
        <strain evidence="3">ST1C</strain>
    </source>
</reference>
<dbReference type="GO" id="GO:0006508">
    <property type="term" value="P:proteolysis"/>
    <property type="evidence" value="ECO:0007669"/>
    <property type="project" value="UniProtKB-KW"/>
</dbReference>
<dbReference type="EMBL" id="SNRW01005538">
    <property type="protein sequence ID" value="KAA6384872.1"/>
    <property type="molecule type" value="Genomic_DNA"/>
</dbReference>
<comment type="similarity">
    <text evidence="1">Belongs to the peptidase C1 family.</text>
</comment>
<gene>
    <name evidence="4" type="ORF">EZS28_019601</name>
    <name evidence="3" type="ORF">EZS28_032188</name>
</gene>
<name>A0A5J4UQ12_9EUKA</name>
<keyword evidence="3" id="KW-0645">Protease</keyword>
<dbReference type="EMBL" id="SNRW01013724">
    <property type="protein sequence ID" value="KAA6372284.1"/>
    <property type="molecule type" value="Genomic_DNA"/>
</dbReference>
<dbReference type="InterPro" id="IPR038765">
    <property type="entry name" value="Papain-like_cys_pep_sf"/>
</dbReference>
<evidence type="ECO:0000259" key="2">
    <source>
        <dbReference type="SMART" id="SM00645"/>
    </source>
</evidence>
<dbReference type="InterPro" id="IPR013128">
    <property type="entry name" value="Peptidase_C1A"/>
</dbReference>
<comment type="caution">
    <text evidence="3">The sequence shown here is derived from an EMBL/GenBank/DDBJ whole genome shotgun (WGS) entry which is preliminary data.</text>
</comment>
<accession>A0A5J4UQ12</accession>
<feature type="domain" description="Peptidase C1A papain C-terminal" evidence="2">
    <location>
        <begin position="64"/>
        <end position="178"/>
    </location>
</feature>
<proteinExistence type="inferred from homology"/>
<dbReference type="GO" id="GO:0008234">
    <property type="term" value="F:cysteine-type peptidase activity"/>
    <property type="evidence" value="ECO:0007669"/>
    <property type="project" value="InterPro"/>
</dbReference>
<evidence type="ECO:0000313" key="5">
    <source>
        <dbReference type="Proteomes" id="UP000324800"/>
    </source>
</evidence>
<dbReference type="AlphaFoldDB" id="A0A5J4UQ12"/>
<dbReference type="SUPFAM" id="SSF54001">
    <property type="entry name" value="Cysteine proteinases"/>
    <property type="match status" value="1"/>
</dbReference>
<evidence type="ECO:0000313" key="3">
    <source>
        <dbReference type="EMBL" id="KAA6372284.1"/>
    </source>
</evidence>
<organism evidence="3 5">
    <name type="scientific">Streblomastix strix</name>
    <dbReference type="NCBI Taxonomy" id="222440"/>
    <lineage>
        <taxon>Eukaryota</taxon>
        <taxon>Metamonada</taxon>
        <taxon>Preaxostyla</taxon>
        <taxon>Oxymonadida</taxon>
        <taxon>Streblomastigidae</taxon>
        <taxon>Streblomastix</taxon>
    </lineage>
</organism>
<dbReference type="Proteomes" id="UP000324800">
    <property type="component" value="Unassembled WGS sequence"/>
</dbReference>
<dbReference type="OrthoDB" id="640249at2759"/>
<feature type="non-terminal residue" evidence="3">
    <location>
        <position position="180"/>
    </location>
</feature>
<dbReference type="Pfam" id="PF00112">
    <property type="entry name" value="Peptidase_C1"/>
    <property type="match status" value="1"/>
</dbReference>
<evidence type="ECO:0000313" key="4">
    <source>
        <dbReference type="EMBL" id="KAA6384872.1"/>
    </source>
</evidence>
<protein>
    <submittedName>
        <fullName evidence="3">Putative cathepsin B2 cysteine protease</fullName>
    </submittedName>
</protein>
<sequence length="180" mass="19712">MLTLLLIAAVVADSIPEIINRNPNSTWVAIDYPASVITHAKLRSKIGARFTPHRVRPYRDSNKVPDTFDSRERWPDAILPVRDQGDCGSCWAFSIAETIGDRLGVLGCSRGDIAPEDLVSCDIFDDGCDGGFIDMAWDWCQENGLATEECIPYKAGEGVESPCPETCEDGSAIYRTPVDS</sequence>